<keyword evidence="1 4" id="KW-0813">Transport</keyword>
<dbReference type="GO" id="GO:0090522">
    <property type="term" value="P:vesicle tethering involved in exocytosis"/>
    <property type="evidence" value="ECO:0007669"/>
    <property type="project" value="UniProtKB-UniRule"/>
</dbReference>
<organism evidence="8 9">
    <name type="scientific">Diutina rugosa</name>
    <name type="common">Yeast</name>
    <name type="synonym">Candida rugosa</name>
    <dbReference type="NCBI Taxonomy" id="5481"/>
    <lineage>
        <taxon>Eukaryota</taxon>
        <taxon>Fungi</taxon>
        <taxon>Dikarya</taxon>
        <taxon>Ascomycota</taxon>
        <taxon>Saccharomycotina</taxon>
        <taxon>Pichiomycetes</taxon>
        <taxon>Debaryomycetaceae</taxon>
        <taxon>Diutina</taxon>
    </lineage>
</organism>
<evidence type="ECO:0000256" key="1">
    <source>
        <dbReference type="ARBA" id="ARBA00022448"/>
    </source>
</evidence>
<dbReference type="Proteomes" id="UP000449547">
    <property type="component" value="Unassembled WGS sequence"/>
</dbReference>
<dbReference type="OrthoDB" id="272977at2759"/>
<dbReference type="GO" id="GO:0015031">
    <property type="term" value="P:protein transport"/>
    <property type="evidence" value="ECO:0007669"/>
    <property type="project" value="UniProtKB-KW"/>
</dbReference>
<dbReference type="InterPro" id="IPR007191">
    <property type="entry name" value="Sec8_exocyst_N"/>
</dbReference>
<gene>
    <name evidence="8" type="ORF">DIURU_000138</name>
</gene>
<evidence type="ECO:0000259" key="6">
    <source>
        <dbReference type="Pfam" id="PF04048"/>
    </source>
</evidence>
<evidence type="ECO:0000256" key="3">
    <source>
        <dbReference type="ARBA" id="ARBA00022927"/>
    </source>
</evidence>
<dbReference type="GO" id="GO:0000145">
    <property type="term" value="C:exocyst"/>
    <property type="evidence" value="ECO:0007669"/>
    <property type="project" value="UniProtKB-UniRule"/>
</dbReference>
<accession>A0A642UZN3</accession>
<feature type="region of interest" description="Disordered" evidence="5">
    <location>
        <begin position="1"/>
        <end position="139"/>
    </location>
</feature>
<keyword evidence="9" id="KW-1185">Reference proteome</keyword>
<dbReference type="Pfam" id="PF20652">
    <property type="entry name" value="Sec8_C"/>
    <property type="match status" value="1"/>
</dbReference>
<dbReference type="GO" id="GO:0006904">
    <property type="term" value="P:vesicle docking involved in exocytosis"/>
    <property type="evidence" value="ECO:0007669"/>
    <property type="project" value="InterPro"/>
</dbReference>
<evidence type="ECO:0000259" key="7">
    <source>
        <dbReference type="Pfam" id="PF20652"/>
    </source>
</evidence>
<dbReference type="RefSeq" id="XP_034015083.1">
    <property type="nucleotide sequence ID" value="XM_034153916.1"/>
</dbReference>
<name>A0A642UZN3_DIURU</name>
<feature type="compositionally biased region" description="Polar residues" evidence="5">
    <location>
        <begin position="51"/>
        <end position="73"/>
    </location>
</feature>
<feature type="domain" description="Exocyst complex component Sec8 middle helical bundle" evidence="7">
    <location>
        <begin position="483"/>
        <end position="720"/>
    </location>
</feature>
<keyword evidence="2 4" id="KW-0268">Exocytosis</keyword>
<sequence>MRGHRSSRSFDRAAGQANGYGGSGGSSAYDKPTSYGASAYAKPSKSGYSAYRTTHNNTRHYSSSPPVQSSATFNRYDDPPRSSSYNYDEPQSGKYDSKYDGGKYDSYDQARGAKYDPYDDTRGAKYNGYDDSRGSGKYDSYDDTRGAEYDTYAADTRVAKVDRYSHSRTKSGAAAGYDDDYVGSSSSSSGIMELKEIFNNLKYDWPQMLDDRANPIELAVALLDDTSVGMAHKYPEFERIQRDTSRALRKVVNDEYEAFNSSIRSYHALLPMLDRVENDASGIRDMLDTSTSEMHTSSDALHDLHTTQTRLVEVLEILDAIDVVVKIPDQVDALVADKKLHMVYDVVAEGFRLGDKYKLWTLPALAGVHQQLESISNGMVDTIIDELHSEIYLKQVSLSATREALMASNNPQLVSFRNLKESASLEQFIYNSANMDTTEIADVFLGPHKAFISSQLPRLHNHHSQTVAQEVDYKVVLDTTASPSEESYVYMYLLLATAHKLGRLHQVTAVLEQRAQSELHNVINRCTEYVKSVHTGAIEKLSKLQNFDHTHQTVVIGDPNFSDTAVVVLVELFSAIFAQSLVVLMKHQVVSEIVPLLEAKASYNINGVWRTIRKEIGVIIDNYIYNQQRQTDVIHTSLKNAINEVKKKGDLFRFQDAEIPQTSSEELHAMMQDMFPSFSLDPLGGGIDNTTPYVESEQFNAMVEVLAPKDLFNMRIILEFYLLFVAGAEKLGIIGGTLDDGTVEMAPSRLFDHDMTYKFLGRVRDNLDYVFSEVIGHDHQFKTDTITINHQKDTETDTLAVTRDQSLKSTAIIYQNAFDFRKVWSTVCSVLNTSINYRRHYSKVALDFLGKFVLAYRHFYDELITTDSGHSAPHMPNHSQKPVSQISKWLRVPSLVDISSILLYADDENPEHRRQMVEKEVTIMFATDPELLGLSPDDFLDDESFDHLCYFLLTGTWVLGWLPGVKAASVHSTDDQDNKASSVPEKGVQMAKVDRLKQEWQFLESGKLHQAFSTFDMVQLALDTHHTAEFDDYVRKFETMTDHALLALRYDIRCKALHYLGQSFSHDDWCPSSEPADADRFVSVLNKELYGINNKLSQLLTEKQRIHVYCGLDAFLNKVLVQGSFLIKKVNAYGVKRAMLNIYVLQQMVRNLSGGDGADFGPSVAYYEMFTLNEHKFLPEVQENKWGFTKQEFVNMARLVHSEKLADGGGSQFAKSKYSDLLKKIDAEYKV</sequence>
<feature type="domain" description="Exocyst complex component Sec8 N-terminal" evidence="6">
    <location>
        <begin position="193"/>
        <end position="333"/>
    </location>
</feature>
<proteinExistence type="inferred from homology"/>
<dbReference type="GO" id="GO:0006612">
    <property type="term" value="P:protein targeting to membrane"/>
    <property type="evidence" value="ECO:0007669"/>
    <property type="project" value="UniProtKB-UniRule"/>
</dbReference>
<evidence type="ECO:0000313" key="9">
    <source>
        <dbReference type="Proteomes" id="UP000449547"/>
    </source>
</evidence>
<evidence type="ECO:0000313" key="8">
    <source>
        <dbReference type="EMBL" id="KAA8908595.1"/>
    </source>
</evidence>
<dbReference type="GeneID" id="54778791"/>
<evidence type="ECO:0000256" key="5">
    <source>
        <dbReference type="SAM" id="MobiDB-lite"/>
    </source>
</evidence>
<dbReference type="OMA" id="HMEVRCR"/>
<dbReference type="GO" id="GO:0006893">
    <property type="term" value="P:Golgi to plasma membrane transport"/>
    <property type="evidence" value="ECO:0007669"/>
    <property type="project" value="TreeGrafter"/>
</dbReference>
<protein>
    <recommendedName>
        <fullName evidence="4">Exocyst complex component Sec8</fullName>
    </recommendedName>
</protein>
<comment type="caution">
    <text evidence="8">The sequence shown here is derived from an EMBL/GenBank/DDBJ whole genome shotgun (WGS) entry which is preliminary data.</text>
</comment>
<keyword evidence="3 4" id="KW-0653">Protein transport</keyword>
<evidence type="ECO:0000256" key="4">
    <source>
        <dbReference type="RuleBase" id="RU367079"/>
    </source>
</evidence>
<dbReference type="PANTHER" id="PTHR14146:SF0">
    <property type="entry name" value="EXOCYST COMPLEX COMPONENT 4"/>
    <property type="match status" value="1"/>
</dbReference>
<dbReference type="InterPro" id="IPR048630">
    <property type="entry name" value="Sec8_M"/>
</dbReference>
<dbReference type="Pfam" id="PF04048">
    <property type="entry name" value="Sec8_N"/>
    <property type="match status" value="1"/>
</dbReference>
<dbReference type="EMBL" id="SWFT01000005">
    <property type="protein sequence ID" value="KAA8908595.1"/>
    <property type="molecule type" value="Genomic_DNA"/>
</dbReference>
<dbReference type="InterPro" id="IPR039682">
    <property type="entry name" value="Sec8/EXOC4"/>
</dbReference>
<dbReference type="AlphaFoldDB" id="A0A642UZN3"/>
<comment type="function">
    <text evidence="4">Component of the exocyst complex involved in the docking of exocytic vesicles with fusion sites on the plasma membrane.</text>
</comment>
<feature type="compositionally biased region" description="Basic and acidic residues" evidence="5">
    <location>
        <begin position="95"/>
        <end position="139"/>
    </location>
</feature>
<evidence type="ECO:0000256" key="2">
    <source>
        <dbReference type="ARBA" id="ARBA00022483"/>
    </source>
</evidence>
<dbReference type="PANTHER" id="PTHR14146">
    <property type="entry name" value="EXOCYST COMPLEX COMPONENT 4"/>
    <property type="match status" value="1"/>
</dbReference>
<comment type="similarity">
    <text evidence="4">Belongs to the SEC8 family.</text>
</comment>
<reference evidence="8 9" key="1">
    <citation type="submission" date="2019-07" db="EMBL/GenBank/DDBJ databases">
        <title>Genome assembly of two rare yeast pathogens: Diutina rugosa and Trichomonascus ciferrii.</title>
        <authorList>
            <person name="Mixao V."/>
            <person name="Saus E."/>
            <person name="Hansen A."/>
            <person name="Lass-Flor C."/>
            <person name="Gabaldon T."/>
        </authorList>
    </citation>
    <scope>NUCLEOTIDE SEQUENCE [LARGE SCALE GENOMIC DNA]</scope>
    <source>
        <strain evidence="8 9">CBS 613</strain>
    </source>
</reference>
<dbReference type="VEuPathDB" id="FungiDB:DIURU_000138"/>